<dbReference type="GO" id="GO:0005634">
    <property type="term" value="C:nucleus"/>
    <property type="evidence" value="ECO:0007669"/>
    <property type="project" value="UniProtKB-SubCell"/>
</dbReference>
<dbReference type="EC" id="2.3.2.27" evidence="1"/>
<dbReference type="Proteomes" id="UP000011777">
    <property type="component" value="Unassembled WGS sequence"/>
</dbReference>
<dbReference type="PANTHER" id="PTHR20973:SF0">
    <property type="entry name" value="NON-STRUCTURAL MAINTENANCE OF CHROMOSOMES ELEMENT 1 HOMOLOG"/>
    <property type="match status" value="1"/>
</dbReference>
<sequence>MYTETHKVLLTYIRSVRYIESNDLLNSFTFIFENLGNQEGEEEEEPEERPSRNLLDQYITDINSKIAGQGFKIDRKNHELTGDLYYIFINTSSDDIIKESSAYNTSELTVIKTLIRDIIESDDYTYSLGKTKAIQIVSSNTNKNLTEAEGLVDRLIDDGWFVNTIEERLLLSIKSISELKEYLIDTYGSDENDGKVLLCRQCKEIVTLGYMTPPNEPFHRKCYDVYCRSKQKYPEEESELVIVGPDPSTL</sequence>
<reference evidence="2 3" key="1">
    <citation type="submission" date="2013-02" db="EMBL/GenBank/DDBJ databases">
        <title>Genome sequence of Candida maltosa Xu316, a potential industrial strain for xylitol and ethanol production.</title>
        <authorList>
            <person name="Yu J."/>
            <person name="Wang Q."/>
            <person name="Geng X."/>
            <person name="Bao W."/>
            <person name="He P."/>
            <person name="Cai J."/>
        </authorList>
    </citation>
    <scope>NUCLEOTIDE SEQUENCE [LARGE SCALE GENOMIC DNA]</scope>
    <source>
        <strain evidence="3">Xu316</strain>
    </source>
</reference>
<comment type="subunit">
    <text evidence="1">Component of the Smc5-Smc6 complex.</text>
</comment>
<dbReference type="HOGENOM" id="CLU_045153_4_0_1"/>
<keyword evidence="1" id="KW-0227">DNA damage</keyword>
<dbReference type="GO" id="GO:0008270">
    <property type="term" value="F:zinc ion binding"/>
    <property type="evidence" value="ECO:0007669"/>
    <property type="project" value="UniProtKB-KW"/>
</dbReference>
<dbReference type="PANTHER" id="PTHR20973">
    <property type="entry name" value="NON-SMC ELEMENT 1-RELATED"/>
    <property type="match status" value="1"/>
</dbReference>
<keyword evidence="1" id="KW-0862">Zinc</keyword>
<protein>
    <recommendedName>
        <fullName evidence="1">Non-structural maintenance of chromosomes element 1 homolog</fullName>
        <ecNumber evidence="1">2.3.2.27</ecNumber>
    </recommendedName>
</protein>
<keyword evidence="1" id="KW-0808">Transferase</keyword>
<dbReference type="Gene3D" id="1.10.10.10">
    <property type="entry name" value="Winged helix-like DNA-binding domain superfamily/Winged helix DNA-binding domain"/>
    <property type="match status" value="1"/>
</dbReference>
<keyword evidence="1" id="KW-0863">Zinc-finger</keyword>
<comment type="similarity">
    <text evidence="1">Belongs to the NSE1 family.</text>
</comment>
<evidence type="ECO:0000313" key="3">
    <source>
        <dbReference type="Proteomes" id="UP000011777"/>
    </source>
</evidence>
<keyword evidence="1" id="KW-0479">Metal-binding</keyword>
<organism evidence="2 3">
    <name type="scientific">Candida maltosa (strain Xu316)</name>
    <name type="common">Yeast</name>
    <dbReference type="NCBI Taxonomy" id="1245528"/>
    <lineage>
        <taxon>Eukaryota</taxon>
        <taxon>Fungi</taxon>
        <taxon>Dikarya</taxon>
        <taxon>Ascomycota</taxon>
        <taxon>Saccharomycotina</taxon>
        <taxon>Pichiomycetes</taxon>
        <taxon>Debaryomycetaceae</taxon>
        <taxon>Candida/Lodderomyces clade</taxon>
        <taxon>Candida</taxon>
    </lineage>
</organism>
<dbReference type="EMBL" id="AOGT01001341">
    <property type="protein sequence ID" value="EMG47881.1"/>
    <property type="molecule type" value="Genomic_DNA"/>
</dbReference>
<dbReference type="eggNOG" id="KOG4718">
    <property type="taxonomic scope" value="Eukaryota"/>
</dbReference>
<dbReference type="OMA" id="RCPNYSN"/>
<evidence type="ECO:0000313" key="2">
    <source>
        <dbReference type="EMBL" id="EMG47881.1"/>
    </source>
</evidence>
<comment type="function">
    <text evidence="1">Acts in a DNA repair pathway for removal of UV-induced DNA damage that is distinct from classical nucleotide excision repair and in repair of ionizing radiation damage. Functions in homologous recombination repair of DNA double strand breaks and in recovery of stalled replication forks.</text>
</comment>
<gene>
    <name evidence="2" type="ORF">G210_1646</name>
</gene>
<evidence type="ECO:0000256" key="1">
    <source>
        <dbReference type="RuleBase" id="RU368018"/>
    </source>
</evidence>
<dbReference type="Pfam" id="PF07574">
    <property type="entry name" value="SMC_Nse1"/>
    <property type="match status" value="1"/>
</dbReference>
<comment type="subcellular location">
    <subcellularLocation>
        <location evidence="1">Nucleus</location>
    </subcellularLocation>
</comment>
<keyword evidence="1" id="KW-0233">DNA recombination</keyword>
<proteinExistence type="inferred from homology"/>
<keyword evidence="1" id="KW-0539">Nucleus</keyword>
<dbReference type="GO" id="GO:0061630">
    <property type="term" value="F:ubiquitin protein ligase activity"/>
    <property type="evidence" value="ECO:0007669"/>
    <property type="project" value="UniProtKB-EC"/>
</dbReference>
<keyword evidence="1" id="KW-0234">DNA repair</keyword>
<accession>M3INA1</accession>
<dbReference type="STRING" id="1245528.M3INA1"/>
<keyword evidence="3" id="KW-1185">Reference proteome</keyword>
<dbReference type="GO" id="GO:0000724">
    <property type="term" value="P:double-strand break repair via homologous recombination"/>
    <property type="evidence" value="ECO:0007669"/>
    <property type="project" value="TreeGrafter"/>
</dbReference>
<dbReference type="AlphaFoldDB" id="M3INA1"/>
<keyword evidence="1" id="KW-0833">Ubl conjugation pathway</keyword>
<dbReference type="Gene3D" id="3.90.1150.220">
    <property type="match status" value="1"/>
</dbReference>
<comment type="catalytic activity">
    <reaction evidence="1">
        <text>S-ubiquitinyl-[E2 ubiquitin-conjugating enzyme]-L-cysteine + [acceptor protein]-L-lysine = [E2 ubiquitin-conjugating enzyme]-L-cysteine + N(6)-ubiquitinyl-[acceptor protein]-L-lysine.</text>
        <dbReference type="EC" id="2.3.2.27"/>
    </reaction>
</comment>
<dbReference type="InterPro" id="IPR036388">
    <property type="entry name" value="WH-like_DNA-bd_sf"/>
</dbReference>
<comment type="caution">
    <text evidence="2">The sequence shown here is derived from an EMBL/GenBank/DDBJ whole genome shotgun (WGS) entry which is preliminary data.</text>
</comment>
<dbReference type="GO" id="GO:0030915">
    <property type="term" value="C:Smc5-Smc6 complex"/>
    <property type="evidence" value="ECO:0007669"/>
    <property type="project" value="UniProtKB-UniRule"/>
</dbReference>
<dbReference type="InterPro" id="IPR011513">
    <property type="entry name" value="Nse1"/>
</dbReference>
<dbReference type="OrthoDB" id="185455at2759"/>
<name>M3INA1_CANMX</name>